<evidence type="ECO:0000313" key="1">
    <source>
        <dbReference type="Proteomes" id="UP000887540"/>
    </source>
</evidence>
<organism evidence="1 2">
    <name type="scientific">Acrobeloides nanus</name>
    <dbReference type="NCBI Taxonomy" id="290746"/>
    <lineage>
        <taxon>Eukaryota</taxon>
        <taxon>Metazoa</taxon>
        <taxon>Ecdysozoa</taxon>
        <taxon>Nematoda</taxon>
        <taxon>Chromadorea</taxon>
        <taxon>Rhabditida</taxon>
        <taxon>Tylenchina</taxon>
        <taxon>Cephalobomorpha</taxon>
        <taxon>Cephaloboidea</taxon>
        <taxon>Cephalobidae</taxon>
        <taxon>Acrobeloides</taxon>
    </lineage>
</organism>
<keyword evidence="1" id="KW-1185">Reference proteome</keyword>
<accession>A0A914DUK9</accession>
<name>A0A914DUK9_9BILA</name>
<protein>
    <submittedName>
        <fullName evidence="2">Uncharacterized protein</fullName>
    </submittedName>
</protein>
<evidence type="ECO:0000313" key="2">
    <source>
        <dbReference type="WBParaSite" id="ACRNAN_scaffold3973.g15121.t1"/>
    </source>
</evidence>
<dbReference type="Proteomes" id="UP000887540">
    <property type="component" value="Unplaced"/>
</dbReference>
<dbReference type="WBParaSite" id="ACRNAN_scaffold3973.g15121.t1">
    <property type="protein sequence ID" value="ACRNAN_scaffold3973.g15121.t1"/>
    <property type="gene ID" value="ACRNAN_scaffold3973.g15121"/>
</dbReference>
<reference evidence="2" key="1">
    <citation type="submission" date="2022-11" db="UniProtKB">
        <authorList>
            <consortium name="WormBaseParasite"/>
        </authorList>
    </citation>
    <scope>IDENTIFICATION</scope>
</reference>
<dbReference type="AlphaFoldDB" id="A0A914DUK9"/>
<sequence>MFYKQVVDDMIVVFIRRIASSSLFLDTFIQCQHPPTQLSLALALWCDKPSLDRSSIACPYACLSIASAQGSTFVFID</sequence>
<proteinExistence type="predicted"/>